<dbReference type="EMBL" id="KJ019085">
    <property type="protein sequence ID" value="AIX27458.1"/>
    <property type="molecule type" value="Genomic_DNA"/>
</dbReference>
<dbReference type="Proteomes" id="UP000185325">
    <property type="component" value="Segment"/>
</dbReference>
<organism evidence="1 2">
    <name type="scientific">Synechococcus phage ACG-2014f</name>
    <dbReference type="NCBI Taxonomy" id="1493511"/>
    <lineage>
        <taxon>Viruses</taxon>
        <taxon>Duplodnaviria</taxon>
        <taxon>Heunggongvirae</taxon>
        <taxon>Uroviricota</taxon>
        <taxon>Caudoviricetes</taxon>
        <taxon>Pantevenvirales</taxon>
        <taxon>Kyanoviridae</taxon>
        <taxon>Atlauavirus</taxon>
        <taxon>Atlauavirus tusconc8</taxon>
    </lineage>
</organism>
<protein>
    <submittedName>
        <fullName evidence="1">Uncharacterized protein</fullName>
    </submittedName>
</protein>
<proteinExistence type="predicted"/>
<gene>
    <name evidence="1" type="ORF">Syn7803US13_98</name>
</gene>
<accession>A0A0E3HF26</accession>
<evidence type="ECO:0000313" key="1">
    <source>
        <dbReference type="EMBL" id="AIX27458.1"/>
    </source>
</evidence>
<evidence type="ECO:0000313" key="2">
    <source>
        <dbReference type="Proteomes" id="UP000185325"/>
    </source>
</evidence>
<sequence length="48" mass="5486">MTFHFLLDLKTGDGGRPAKVEWQASTQEVAHQIIEEMYGDEFHVIPVN</sequence>
<reference evidence="1 2" key="1">
    <citation type="submission" date="2013-12" db="EMBL/GenBank/DDBJ databases">
        <title>Ecological redundancy of diverse viral populations within a natural community.</title>
        <authorList>
            <person name="Gregory A.C."/>
            <person name="LaButti K."/>
            <person name="Copeland A."/>
            <person name="Woyke T."/>
            <person name="Sullivan M.B."/>
        </authorList>
    </citation>
    <scope>NUCLEOTIDE SEQUENCE [LARGE SCALE GENOMIC DNA]</scope>
    <source>
        <strain evidence="1">Syn7803US13</strain>
    </source>
</reference>
<name>A0A0E3HF26_9CAUD</name>